<dbReference type="EMBL" id="LPWF01000004">
    <property type="protein sequence ID" value="ODS01751.1"/>
    <property type="molecule type" value="Genomic_DNA"/>
</dbReference>
<dbReference type="AlphaFoldDB" id="A0A1E3W7J4"/>
<organism evidence="12 13">
    <name type="scientific">Methyloceanibacter superfactus</name>
    <dbReference type="NCBI Taxonomy" id="1774969"/>
    <lineage>
        <taxon>Bacteria</taxon>
        <taxon>Pseudomonadati</taxon>
        <taxon>Pseudomonadota</taxon>
        <taxon>Alphaproteobacteria</taxon>
        <taxon>Hyphomicrobiales</taxon>
        <taxon>Hyphomicrobiaceae</taxon>
        <taxon>Methyloceanibacter</taxon>
    </lineage>
</organism>
<evidence type="ECO:0000256" key="2">
    <source>
        <dbReference type="ARBA" id="ARBA00007599"/>
    </source>
</evidence>
<dbReference type="GO" id="GO:0005524">
    <property type="term" value="F:ATP binding"/>
    <property type="evidence" value="ECO:0007669"/>
    <property type="project" value="UniProtKB-KW"/>
</dbReference>
<evidence type="ECO:0000256" key="8">
    <source>
        <dbReference type="ARBA" id="ARBA00022840"/>
    </source>
</evidence>
<sequence length="508" mass="56383">MNAGWTLDDVDLAGLGILAGRLALFLKTGDVVTLSGPLGAGKTTFARALVTHLGDADEVPSPTFALMQRYETHRLTLHHCDFYRIEAPEVDELGLDDALAEGALLIEWPERAGDWLPGDRLEIVLDETANPDTRRVTLTGHGSWELRLERLRTVSRFVDTTPFADADTEYLQGDASARSYARLVLPDRSAILMNSPRQPDGPPIRDGKPYSALVHLAEDVTPFVAVTNALRARGLSAPKLDAFDLDQGFIVLEDFGDRVFGLELARGTPQSELWAAAVDVLLALATEPPPADLTIQDHAPYQLPDFDVDAMLMEASLLIDWLWPALHGREAPEALRAEYLSLWRPHLEKAVAADPGWVLRDYHSPNLMWLPDREGVGRVGLLDFQDALKGPLAYDLVSLLQDARLDVPEALEREQLDRYCAARSAQSGHFSADEFRSLYATLGAQRNSKILGIFARLAKRDGKRDYLAHIPRVARYLERDLAHESLGDLRRFYRREFPAAADLPPIAP</sequence>
<gene>
    <name evidence="12" type="ORF">AUC69_05795</name>
</gene>
<dbReference type="Pfam" id="PF01636">
    <property type="entry name" value="APH"/>
    <property type="match status" value="1"/>
</dbReference>
<protein>
    <recommendedName>
        <fullName evidence="3">tRNA threonylcarbamoyladenosine biosynthesis protein TsaE</fullName>
    </recommendedName>
    <alternativeName>
        <fullName evidence="10">t(6)A37 threonylcarbamoyladenosine biosynthesis protein TsaE</fullName>
    </alternativeName>
</protein>
<dbReference type="PANTHER" id="PTHR33540">
    <property type="entry name" value="TRNA THREONYLCARBAMOYLADENOSINE BIOSYNTHESIS PROTEIN TSAE"/>
    <property type="match status" value="1"/>
</dbReference>
<reference evidence="12 13" key="1">
    <citation type="journal article" date="2016" name="Environ. Microbiol.">
        <title>New Methyloceanibacter diversity from North Sea sediments includes methanotroph containing solely the soluble methane monooxygenase.</title>
        <authorList>
            <person name="Vekeman B."/>
            <person name="Kerckhof F.M."/>
            <person name="Cremers G."/>
            <person name="de Vos P."/>
            <person name="Vandamme P."/>
            <person name="Boon N."/>
            <person name="Op den Camp H.J."/>
            <person name="Heylen K."/>
        </authorList>
    </citation>
    <scope>NUCLEOTIDE SEQUENCE [LARGE SCALE GENOMIC DNA]</scope>
    <source>
        <strain evidence="12 13">R-67175</strain>
    </source>
</reference>
<evidence type="ECO:0000256" key="1">
    <source>
        <dbReference type="ARBA" id="ARBA00004496"/>
    </source>
</evidence>
<evidence type="ECO:0000256" key="5">
    <source>
        <dbReference type="ARBA" id="ARBA00022694"/>
    </source>
</evidence>
<dbReference type="SUPFAM" id="SSF56112">
    <property type="entry name" value="Protein kinase-like (PK-like)"/>
    <property type="match status" value="1"/>
</dbReference>
<dbReference type="PANTHER" id="PTHR33540:SF2">
    <property type="entry name" value="TRNA THREONYLCARBAMOYLADENOSINE BIOSYNTHESIS PROTEIN TSAE"/>
    <property type="match status" value="1"/>
</dbReference>
<evidence type="ECO:0000256" key="4">
    <source>
        <dbReference type="ARBA" id="ARBA00022490"/>
    </source>
</evidence>
<keyword evidence="5" id="KW-0819">tRNA processing</keyword>
<dbReference type="GO" id="GO:0046872">
    <property type="term" value="F:metal ion binding"/>
    <property type="evidence" value="ECO:0007669"/>
    <property type="project" value="UniProtKB-KW"/>
</dbReference>
<dbReference type="GO" id="GO:0002949">
    <property type="term" value="P:tRNA threonylcarbamoyladenosine modification"/>
    <property type="evidence" value="ECO:0007669"/>
    <property type="project" value="InterPro"/>
</dbReference>
<evidence type="ECO:0000256" key="6">
    <source>
        <dbReference type="ARBA" id="ARBA00022723"/>
    </source>
</evidence>
<evidence type="ECO:0000256" key="7">
    <source>
        <dbReference type="ARBA" id="ARBA00022741"/>
    </source>
</evidence>
<evidence type="ECO:0000256" key="9">
    <source>
        <dbReference type="ARBA" id="ARBA00022842"/>
    </source>
</evidence>
<comment type="caution">
    <text evidence="12">The sequence shown here is derived from an EMBL/GenBank/DDBJ whole genome shotgun (WGS) entry which is preliminary data.</text>
</comment>
<dbReference type="RefSeq" id="WP_069440624.1">
    <property type="nucleotide sequence ID" value="NZ_LPWF01000004.1"/>
</dbReference>
<dbReference type="SUPFAM" id="SSF52540">
    <property type="entry name" value="P-loop containing nucleoside triphosphate hydrolases"/>
    <property type="match status" value="1"/>
</dbReference>
<accession>A0A1E3W7J4</accession>
<feature type="domain" description="Aminoglycoside phosphotransferase" evidence="11">
    <location>
        <begin position="171"/>
        <end position="423"/>
    </location>
</feature>
<keyword evidence="4" id="KW-0963">Cytoplasm</keyword>
<dbReference type="InterPro" id="IPR011009">
    <property type="entry name" value="Kinase-like_dom_sf"/>
</dbReference>
<evidence type="ECO:0000256" key="10">
    <source>
        <dbReference type="ARBA" id="ARBA00032441"/>
    </source>
</evidence>
<dbReference type="Proteomes" id="UP000094472">
    <property type="component" value="Unassembled WGS sequence"/>
</dbReference>
<evidence type="ECO:0000259" key="11">
    <source>
        <dbReference type="Pfam" id="PF01636"/>
    </source>
</evidence>
<dbReference type="Pfam" id="PF02367">
    <property type="entry name" value="TsaE"/>
    <property type="match status" value="1"/>
</dbReference>
<keyword evidence="6" id="KW-0479">Metal-binding</keyword>
<proteinExistence type="inferred from homology"/>
<evidence type="ECO:0000313" key="12">
    <source>
        <dbReference type="EMBL" id="ODS01751.1"/>
    </source>
</evidence>
<dbReference type="NCBIfam" id="TIGR00150">
    <property type="entry name" value="T6A_YjeE"/>
    <property type="match status" value="1"/>
</dbReference>
<keyword evidence="13" id="KW-1185">Reference proteome</keyword>
<dbReference type="InterPro" id="IPR003442">
    <property type="entry name" value="T6A_TsaE"/>
</dbReference>
<dbReference type="Gene3D" id="3.40.50.300">
    <property type="entry name" value="P-loop containing nucleotide triphosphate hydrolases"/>
    <property type="match status" value="1"/>
</dbReference>
<dbReference type="OrthoDB" id="9809275at2"/>
<dbReference type="InterPro" id="IPR027417">
    <property type="entry name" value="P-loop_NTPase"/>
</dbReference>
<name>A0A1E3W7J4_9HYPH</name>
<keyword evidence="8" id="KW-0067">ATP-binding</keyword>
<keyword evidence="7" id="KW-0547">Nucleotide-binding</keyword>
<dbReference type="InterPro" id="IPR002575">
    <property type="entry name" value="Aminoglycoside_PTrfase"/>
</dbReference>
<evidence type="ECO:0000256" key="3">
    <source>
        <dbReference type="ARBA" id="ARBA00019010"/>
    </source>
</evidence>
<comment type="similarity">
    <text evidence="2">Belongs to the TsaE family.</text>
</comment>
<dbReference type="STRING" id="1774969.AUC69_05795"/>
<evidence type="ECO:0000313" key="13">
    <source>
        <dbReference type="Proteomes" id="UP000094472"/>
    </source>
</evidence>
<keyword evidence="9" id="KW-0460">Magnesium</keyword>
<dbReference type="Gene3D" id="3.30.200.20">
    <property type="entry name" value="Phosphorylase Kinase, domain 1"/>
    <property type="match status" value="1"/>
</dbReference>
<comment type="subcellular location">
    <subcellularLocation>
        <location evidence="1">Cytoplasm</location>
    </subcellularLocation>
</comment>
<dbReference type="Gene3D" id="3.90.1200.10">
    <property type="match status" value="1"/>
</dbReference>
<dbReference type="GO" id="GO:0005737">
    <property type="term" value="C:cytoplasm"/>
    <property type="evidence" value="ECO:0007669"/>
    <property type="project" value="UniProtKB-SubCell"/>
</dbReference>